<protein>
    <recommendedName>
        <fullName evidence="6">TauD/TfdA-like domain-containing protein</fullName>
    </recommendedName>
</protein>
<name>A0A2S6NLJ7_RHOGL</name>
<keyword evidence="2" id="KW-0479">Metal-binding</keyword>
<evidence type="ECO:0000259" key="6">
    <source>
        <dbReference type="Pfam" id="PF02668"/>
    </source>
</evidence>
<keyword evidence="8" id="KW-1185">Reference proteome</keyword>
<comment type="caution">
    <text evidence="7">The sequence shown here is derived from an EMBL/GenBank/DDBJ whole genome shotgun (WGS) entry which is preliminary data.</text>
</comment>
<gene>
    <name evidence="7" type="ORF">CCS01_05535</name>
</gene>
<keyword evidence="3" id="KW-0223">Dioxygenase</keyword>
<dbReference type="InterPro" id="IPR042098">
    <property type="entry name" value="TauD-like_sf"/>
</dbReference>
<dbReference type="AlphaFoldDB" id="A0A2S6NLJ7"/>
<dbReference type="EMBL" id="NHRY01000061">
    <property type="protein sequence ID" value="PPQ36177.1"/>
    <property type="molecule type" value="Genomic_DNA"/>
</dbReference>
<evidence type="ECO:0000313" key="7">
    <source>
        <dbReference type="EMBL" id="PPQ36177.1"/>
    </source>
</evidence>
<dbReference type="Proteomes" id="UP000239724">
    <property type="component" value="Unassembled WGS sequence"/>
</dbReference>
<evidence type="ECO:0000256" key="5">
    <source>
        <dbReference type="ARBA" id="ARBA00023004"/>
    </source>
</evidence>
<sequence>MDVQKITGSLGADVRGVDLSRDVSDDMLAEIRAALLDNLVIAIRGQDITPAQQLAFARRWGEIHLHPYMEGMPDYPEILAVIKRPGDKKNFGGSWHTDQMFSPAPAMGTMLYAKEVPSAGGDTLFTNQYLAYESLSDTMRALASQLRTVCVGDNFKQSGGLSRKQRYEREMTEMKVKDPGDVQTTSVHPLVRTHPETGRKALYIGGHVQRFDGMTDEESQPLVDFFMKHSIRPEFTCRVRWQTGTLTFWDNRCTQHFAVNDYPGDSRVMHRITVCGDVPF</sequence>
<dbReference type="GO" id="GO:0046872">
    <property type="term" value="F:metal ion binding"/>
    <property type="evidence" value="ECO:0007669"/>
    <property type="project" value="UniProtKB-KW"/>
</dbReference>
<dbReference type="PANTHER" id="PTHR30468:SF1">
    <property type="entry name" value="ALPHA-KETOGLUTARATE-DEPENDENT SULFONATE DIOXYGENASE"/>
    <property type="match status" value="1"/>
</dbReference>
<dbReference type="Pfam" id="PF02668">
    <property type="entry name" value="TauD"/>
    <property type="match status" value="1"/>
</dbReference>
<keyword evidence="5" id="KW-0408">Iron</keyword>
<keyword evidence="4" id="KW-0560">Oxidoreductase</keyword>
<evidence type="ECO:0000256" key="4">
    <source>
        <dbReference type="ARBA" id="ARBA00023002"/>
    </source>
</evidence>
<evidence type="ECO:0000256" key="1">
    <source>
        <dbReference type="ARBA" id="ARBA00005896"/>
    </source>
</evidence>
<accession>A0A2S6NLJ7</accession>
<dbReference type="GO" id="GO:0005737">
    <property type="term" value="C:cytoplasm"/>
    <property type="evidence" value="ECO:0007669"/>
    <property type="project" value="TreeGrafter"/>
</dbReference>
<dbReference type="PANTHER" id="PTHR30468">
    <property type="entry name" value="ALPHA-KETOGLUTARATE-DEPENDENT SULFONATE DIOXYGENASE"/>
    <property type="match status" value="1"/>
</dbReference>
<dbReference type="OrthoDB" id="7346227at2"/>
<reference evidence="7 8" key="1">
    <citation type="journal article" date="2018" name="Arch. Microbiol.">
        <title>New insights into the metabolic potential of the phototrophic purple bacterium Rhodopila globiformis DSM 161(T) from its draft genome sequence and evidence for a vanadium-dependent nitrogenase.</title>
        <authorList>
            <person name="Imhoff J.F."/>
            <person name="Rahn T."/>
            <person name="Kunzel S."/>
            <person name="Neulinger S.C."/>
        </authorList>
    </citation>
    <scope>NUCLEOTIDE SEQUENCE [LARGE SCALE GENOMIC DNA]</scope>
    <source>
        <strain evidence="7 8">DSM 161</strain>
    </source>
</reference>
<evidence type="ECO:0000256" key="3">
    <source>
        <dbReference type="ARBA" id="ARBA00022964"/>
    </source>
</evidence>
<dbReference type="InterPro" id="IPR051323">
    <property type="entry name" value="AtsK-like"/>
</dbReference>
<evidence type="ECO:0000256" key="2">
    <source>
        <dbReference type="ARBA" id="ARBA00022723"/>
    </source>
</evidence>
<dbReference type="InterPro" id="IPR003819">
    <property type="entry name" value="TauD/TfdA-like"/>
</dbReference>
<comment type="similarity">
    <text evidence="1">Belongs to the TfdA dioxygenase family.</text>
</comment>
<evidence type="ECO:0000313" key="8">
    <source>
        <dbReference type="Proteomes" id="UP000239724"/>
    </source>
</evidence>
<dbReference type="Gene3D" id="3.60.130.10">
    <property type="entry name" value="Clavaminate synthase-like"/>
    <property type="match status" value="1"/>
</dbReference>
<proteinExistence type="inferred from homology"/>
<organism evidence="7 8">
    <name type="scientific">Rhodopila globiformis</name>
    <name type="common">Rhodopseudomonas globiformis</name>
    <dbReference type="NCBI Taxonomy" id="1071"/>
    <lineage>
        <taxon>Bacteria</taxon>
        <taxon>Pseudomonadati</taxon>
        <taxon>Pseudomonadota</taxon>
        <taxon>Alphaproteobacteria</taxon>
        <taxon>Acetobacterales</taxon>
        <taxon>Acetobacteraceae</taxon>
        <taxon>Rhodopila</taxon>
    </lineage>
</organism>
<dbReference type="GO" id="GO:0000908">
    <property type="term" value="F:taurine dioxygenase activity"/>
    <property type="evidence" value="ECO:0007669"/>
    <property type="project" value="TreeGrafter"/>
</dbReference>
<dbReference type="SUPFAM" id="SSF51197">
    <property type="entry name" value="Clavaminate synthase-like"/>
    <property type="match status" value="1"/>
</dbReference>
<feature type="domain" description="TauD/TfdA-like" evidence="6">
    <location>
        <begin position="3"/>
        <end position="273"/>
    </location>
</feature>
<dbReference type="GO" id="GO:0006790">
    <property type="term" value="P:sulfur compound metabolic process"/>
    <property type="evidence" value="ECO:0007669"/>
    <property type="project" value="TreeGrafter"/>
</dbReference>